<accession>A0A834Z2U0</accession>
<dbReference type="OrthoDB" id="676979at2759"/>
<protein>
    <submittedName>
        <fullName evidence="2">Uncharacterized protein</fullName>
    </submittedName>
</protein>
<reference evidence="2 3" key="1">
    <citation type="submission" date="2020-04" db="EMBL/GenBank/DDBJ databases">
        <title>Plant Genome Project.</title>
        <authorList>
            <person name="Zhang R.-G."/>
        </authorList>
    </citation>
    <scope>NUCLEOTIDE SEQUENCE [LARGE SCALE GENOMIC DNA]</scope>
    <source>
        <strain evidence="2">YNK0</strain>
        <tissue evidence="2">Leaf</tissue>
    </source>
</reference>
<proteinExistence type="predicted"/>
<name>A0A834Z2U0_TETSI</name>
<dbReference type="AlphaFoldDB" id="A0A834Z2U0"/>
<gene>
    <name evidence="2" type="ORF">HHK36_015305</name>
</gene>
<keyword evidence="3" id="KW-1185">Reference proteome</keyword>
<evidence type="ECO:0000256" key="1">
    <source>
        <dbReference type="SAM" id="MobiDB-lite"/>
    </source>
</evidence>
<organism evidence="2 3">
    <name type="scientific">Tetracentron sinense</name>
    <name type="common">Spur-leaf</name>
    <dbReference type="NCBI Taxonomy" id="13715"/>
    <lineage>
        <taxon>Eukaryota</taxon>
        <taxon>Viridiplantae</taxon>
        <taxon>Streptophyta</taxon>
        <taxon>Embryophyta</taxon>
        <taxon>Tracheophyta</taxon>
        <taxon>Spermatophyta</taxon>
        <taxon>Magnoliopsida</taxon>
        <taxon>Trochodendrales</taxon>
        <taxon>Trochodendraceae</taxon>
        <taxon>Tetracentron</taxon>
    </lineage>
</organism>
<sequence>MTKIQIEEGTRKNEDLLSIWNYDGTTAYEDIIKATEDLTSNIALELEVMVVFTEQSCLPRNKDEQENVTVERRNTEESREEEIAEKKQMLS</sequence>
<dbReference type="Proteomes" id="UP000655225">
    <property type="component" value="Unassembled WGS sequence"/>
</dbReference>
<feature type="region of interest" description="Disordered" evidence="1">
    <location>
        <begin position="61"/>
        <end position="91"/>
    </location>
</feature>
<evidence type="ECO:0000313" key="2">
    <source>
        <dbReference type="EMBL" id="KAF8399440.1"/>
    </source>
</evidence>
<evidence type="ECO:0000313" key="3">
    <source>
        <dbReference type="Proteomes" id="UP000655225"/>
    </source>
</evidence>
<comment type="caution">
    <text evidence="2">The sequence shown here is derived from an EMBL/GenBank/DDBJ whole genome shotgun (WGS) entry which is preliminary data.</text>
</comment>
<feature type="compositionally biased region" description="Basic and acidic residues" evidence="1">
    <location>
        <begin position="61"/>
        <end position="77"/>
    </location>
</feature>
<dbReference type="EMBL" id="JABCRI010000010">
    <property type="protein sequence ID" value="KAF8399440.1"/>
    <property type="molecule type" value="Genomic_DNA"/>
</dbReference>